<evidence type="ECO:0000256" key="1">
    <source>
        <dbReference type="ARBA" id="ARBA00004442"/>
    </source>
</evidence>
<dbReference type="PANTHER" id="PTHR40980">
    <property type="entry name" value="PLUG DOMAIN-CONTAINING PROTEIN"/>
    <property type="match status" value="1"/>
</dbReference>
<keyword evidence="9" id="KW-1185">Reference proteome</keyword>
<evidence type="ECO:0000256" key="2">
    <source>
        <dbReference type="ARBA" id="ARBA00023136"/>
    </source>
</evidence>
<evidence type="ECO:0000256" key="5">
    <source>
        <dbReference type="SAM" id="SignalP"/>
    </source>
</evidence>
<feature type="signal peptide" evidence="5">
    <location>
        <begin position="1"/>
        <end position="21"/>
    </location>
</feature>
<gene>
    <name evidence="8" type="ORF">QHT84_01390</name>
</gene>
<evidence type="ECO:0000259" key="7">
    <source>
        <dbReference type="Pfam" id="PF22904"/>
    </source>
</evidence>
<organism evidence="8 9">
    <name type="scientific">Flavobacterium sedimenticola</name>
    <dbReference type="NCBI Taxonomy" id="3043286"/>
    <lineage>
        <taxon>Bacteria</taxon>
        <taxon>Pseudomonadati</taxon>
        <taxon>Bacteroidota</taxon>
        <taxon>Flavobacteriia</taxon>
        <taxon>Flavobacteriales</taxon>
        <taxon>Flavobacteriaceae</taxon>
        <taxon>Flavobacterium</taxon>
    </lineage>
</organism>
<dbReference type="Gene3D" id="2.170.130.10">
    <property type="entry name" value="TonB-dependent receptor, plug domain"/>
    <property type="match status" value="1"/>
</dbReference>
<name>A0ABT6XLU5_9FLAO</name>
<sequence>MKSILIFIGLFWLNGYQSAFAQNEKISITGQLKKTATISPENLLVYLYAKENEQLIKTEAAEQTGKFVFENIAPGTYYVTVEENGKILHNSASFNATSDYAIPEIELANPSENLKEVVITKAKKFIERQDGKMIMNVDSSIGSSGSTAFELLEKAPSVAIDNNDNISLRGKSGIQIQIDGKPTQMSGSNLADYLRGIPAESIDKIEFITNPGSKYDAAGTAIINIKMKKSKRKGTNGSISLSNGSGRYFKNGNNVSLNHRTEKWNVFGNYGFAYREGFNDLKLDRKFYEDNVFTGAYDQTNFLKMQLKNHTGRFGIDYLANEKHSFSLLANVVNNKFNPTGSNVSDVYDNTNSLVSSFETKNKANNQWENYAVNLNHKVKIDSLGTELNTDFDWANYGNRNDQDFTTRYYDLDGVEFQNPYILEGNIKGELNVIGLKTDFTTTFRNKVKLESGLKSTYVKSDNELTFYDWSSGSPVLDETKSNHFIYKENINAAYLIASKEFGKWKTNLGLRIENTNIDGEQRVGDQSFKNSYTQLFPSAFVGYTVSENHSLEFNYSRRITRPSYDQLNPFKFFLDPTTYEEGNPYLSPQTTNSFELTHVLNKKIYTTLSYSQTTNNITQVIMPSEDNNQATVQTNKNLNTVTTWGLNTIIPFEITKWWTNNNTLNFNLNSFSGNVSGTALNSQSNFAYDFNTTNNFKFGNGFSGELSANYRSSQIYAFLDLKPVWFLNLGVQKKFEKATLRLAVNDLFFTNNIRASNTFTNYTERFAVSRDSRNVMLTFTYNFGNGNSQPRRTGGAEDIKQRAGNGNG</sequence>
<keyword evidence="2" id="KW-0472">Membrane</keyword>
<feature type="chain" id="PRO_5046941704" evidence="5">
    <location>
        <begin position="22"/>
        <end position="809"/>
    </location>
</feature>
<feature type="region of interest" description="Disordered" evidence="4">
    <location>
        <begin position="787"/>
        <end position="809"/>
    </location>
</feature>
<accession>A0ABT6XLU5</accession>
<dbReference type="Pfam" id="PF14905">
    <property type="entry name" value="OMP_b-brl_3"/>
    <property type="match status" value="1"/>
</dbReference>
<keyword evidence="5" id="KW-0732">Signal</keyword>
<dbReference type="Pfam" id="PF22904">
    <property type="entry name" value="NOMO1-like_2nd"/>
    <property type="match status" value="1"/>
</dbReference>
<comment type="caution">
    <text evidence="8">The sequence shown here is derived from an EMBL/GenBank/DDBJ whole genome shotgun (WGS) entry which is preliminary data.</text>
</comment>
<dbReference type="PANTHER" id="PTHR40980:SF4">
    <property type="entry name" value="TONB-DEPENDENT RECEPTOR-LIKE BETA-BARREL DOMAIN-CONTAINING PROTEIN"/>
    <property type="match status" value="1"/>
</dbReference>
<protein>
    <submittedName>
        <fullName evidence="8">Outer membrane beta-barrel family protein</fullName>
    </submittedName>
</protein>
<evidence type="ECO:0000313" key="8">
    <source>
        <dbReference type="EMBL" id="MDI9256060.1"/>
    </source>
</evidence>
<dbReference type="RefSeq" id="WP_283237746.1">
    <property type="nucleotide sequence ID" value="NZ_JASGBP010000001.1"/>
</dbReference>
<dbReference type="Proteomes" id="UP001230035">
    <property type="component" value="Unassembled WGS sequence"/>
</dbReference>
<dbReference type="SUPFAM" id="SSF49478">
    <property type="entry name" value="Cna protein B-type domain"/>
    <property type="match status" value="1"/>
</dbReference>
<reference evidence="8 9" key="1">
    <citation type="submission" date="2023-05" db="EMBL/GenBank/DDBJ databases">
        <title>Flavobacterium sedimenti sp. nov., isolated from the sediment.</title>
        <authorList>
            <person name="Wu N."/>
        </authorList>
    </citation>
    <scope>NUCLEOTIDE SEQUENCE [LARGE SCALE GENOMIC DNA]</scope>
    <source>
        <strain evidence="8 9">YZ-48</strain>
    </source>
</reference>
<dbReference type="Gene3D" id="2.40.170.20">
    <property type="entry name" value="TonB-dependent receptor, beta-barrel domain"/>
    <property type="match status" value="1"/>
</dbReference>
<comment type="subcellular location">
    <subcellularLocation>
        <location evidence="1">Cell outer membrane</location>
    </subcellularLocation>
</comment>
<dbReference type="EMBL" id="JASGBP010000001">
    <property type="protein sequence ID" value="MDI9256060.1"/>
    <property type="molecule type" value="Genomic_DNA"/>
</dbReference>
<dbReference type="SUPFAM" id="SSF56935">
    <property type="entry name" value="Porins"/>
    <property type="match status" value="1"/>
</dbReference>
<dbReference type="InterPro" id="IPR041700">
    <property type="entry name" value="OMP_b-brl_3"/>
</dbReference>
<dbReference type="InterPro" id="IPR036942">
    <property type="entry name" value="Beta-barrel_TonB_sf"/>
</dbReference>
<evidence type="ECO:0000256" key="4">
    <source>
        <dbReference type="SAM" id="MobiDB-lite"/>
    </source>
</evidence>
<feature type="domain" description="NOMO second beta-sandwich" evidence="7">
    <location>
        <begin position="27"/>
        <end position="85"/>
    </location>
</feature>
<keyword evidence="3" id="KW-0998">Cell outer membrane</keyword>
<dbReference type="InterPro" id="IPR037066">
    <property type="entry name" value="Plug_dom_sf"/>
</dbReference>
<dbReference type="InterPro" id="IPR055074">
    <property type="entry name" value="NOMO1-3_2nd"/>
</dbReference>
<feature type="domain" description="Outer membrane protein beta-barrel" evidence="6">
    <location>
        <begin position="380"/>
        <end position="782"/>
    </location>
</feature>
<evidence type="ECO:0000259" key="6">
    <source>
        <dbReference type="Pfam" id="PF14905"/>
    </source>
</evidence>
<evidence type="ECO:0000313" key="9">
    <source>
        <dbReference type="Proteomes" id="UP001230035"/>
    </source>
</evidence>
<proteinExistence type="predicted"/>
<evidence type="ECO:0000256" key="3">
    <source>
        <dbReference type="ARBA" id="ARBA00023237"/>
    </source>
</evidence>